<dbReference type="InterPro" id="IPR001516">
    <property type="entry name" value="Proton_antipo_N"/>
</dbReference>
<evidence type="ECO:0000256" key="5">
    <source>
        <dbReference type="RuleBase" id="RU000320"/>
    </source>
</evidence>
<evidence type="ECO:0000256" key="2">
    <source>
        <dbReference type="ARBA" id="ARBA00022692"/>
    </source>
</evidence>
<dbReference type="GO" id="GO:0016020">
    <property type="term" value="C:membrane"/>
    <property type="evidence" value="ECO:0007669"/>
    <property type="project" value="UniProtKB-SubCell"/>
</dbReference>
<dbReference type="Pfam" id="PF00662">
    <property type="entry name" value="Proton_antipo_N"/>
    <property type="match status" value="1"/>
</dbReference>
<evidence type="ECO:0000256" key="3">
    <source>
        <dbReference type="ARBA" id="ARBA00022989"/>
    </source>
</evidence>
<comment type="subcellular location">
    <subcellularLocation>
        <location evidence="1">Endomembrane system</location>
        <topology evidence="1">Multi-pass membrane protein</topology>
    </subcellularLocation>
    <subcellularLocation>
        <location evidence="5">Membrane</location>
        <topology evidence="5">Multi-pass membrane protein</topology>
    </subcellularLocation>
</comment>
<dbReference type="Pfam" id="PF00361">
    <property type="entry name" value="Proton_antipo_M"/>
    <property type="match status" value="1"/>
</dbReference>
<gene>
    <name evidence="9" type="ORF">Gocc_2269</name>
</gene>
<evidence type="ECO:0000256" key="1">
    <source>
        <dbReference type="ARBA" id="ARBA00004127"/>
    </source>
</evidence>
<protein>
    <submittedName>
        <fullName evidence="9">Proton-translocating NADH-quinone oxidoreductase, chain L</fullName>
    </submittedName>
</protein>
<dbReference type="GO" id="GO:0008137">
    <property type="term" value="F:NADH dehydrogenase (ubiquinone) activity"/>
    <property type="evidence" value="ECO:0007669"/>
    <property type="project" value="InterPro"/>
</dbReference>
<dbReference type="AlphaFoldDB" id="A0A7M2YVK6"/>
<evidence type="ECO:0000313" key="10">
    <source>
        <dbReference type="Proteomes" id="UP000254134"/>
    </source>
</evidence>
<dbReference type="PRINTS" id="PR01435">
    <property type="entry name" value="NPOXDRDTASE5"/>
</dbReference>
<feature type="transmembrane region" description="Helical" evidence="6">
    <location>
        <begin position="613"/>
        <end position="631"/>
    </location>
</feature>
<organism evidence="9 10">
    <name type="scientific">Gaiella occulta</name>
    <dbReference type="NCBI Taxonomy" id="1002870"/>
    <lineage>
        <taxon>Bacteria</taxon>
        <taxon>Bacillati</taxon>
        <taxon>Actinomycetota</taxon>
        <taxon>Thermoleophilia</taxon>
        <taxon>Gaiellales</taxon>
        <taxon>Gaiellaceae</taxon>
        <taxon>Gaiella</taxon>
    </lineage>
</organism>
<dbReference type="InterPro" id="IPR003945">
    <property type="entry name" value="NU5C-like"/>
</dbReference>
<dbReference type="GO" id="GO:0042773">
    <property type="term" value="P:ATP synthesis coupled electron transport"/>
    <property type="evidence" value="ECO:0007669"/>
    <property type="project" value="InterPro"/>
</dbReference>
<dbReference type="GO" id="GO:0003954">
    <property type="term" value="F:NADH dehydrogenase activity"/>
    <property type="evidence" value="ECO:0007669"/>
    <property type="project" value="TreeGrafter"/>
</dbReference>
<evidence type="ECO:0000256" key="6">
    <source>
        <dbReference type="SAM" id="Phobius"/>
    </source>
</evidence>
<dbReference type="NCBIfam" id="NF005141">
    <property type="entry name" value="PRK06590.1"/>
    <property type="match status" value="1"/>
</dbReference>
<dbReference type="Gene3D" id="1.20.5.2700">
    <property type="match status" value="1"/>
</dbReference>
<feature type="transmembrane region" description="Helical" evidence="6">
    <location>
        <begin position="34"/>
        <end position="55"/>
    </location>
</feature>
<evidence type="ECO:0000259" key="8">
    <source>
        <dbReference type="Pfam" id="PF00662"/>
    </source>
</evidence>
<feature type="transmembrane region" description="Helical" evidence="6">
    <location>
        <begin position="251"/>
        <end position="269"/>
    </location>
</feature>
<dbReference type="InterPro" id="IPR018393">
    <property type="entry name" value="NADHpl_OxRdtase_5_subgr"/>
</dbReference>
<dbReference type="RefSeq" id="WP_114796678.1">
    <property type="nucleotide sequence ID" value="NZ_QQZY01000005.1"/>
</dbReference>
<evidence type="ECO:0000259" key="7">
    <source>
        <dbReference type="Pfam" id="PF00361"/>
    </source>
</evidence>
<evidence type="ECO:0000313" key="9">
    <source>
        <dbReference type="EMBL" id="RDI74172.1"/>
    </source>
</evidence>
<reference evidence="10" key="2">
    <citation type="journal article" date="2019" name="MicrobiologyOpen">
        <title>High-quality draft genome sequence of Gaiella occulta isolated from a 150 meter deep mineral water borehole and comparison with the genome sequences of other deep-branching lineages of the phylum Actinobacteria.</title>
        <authorList>
            <person name="Severino R."/>
            <person name="Froufe H.J.C."/>
            <person name="Barroso C."/>
            <person name="Albuquerque L."/>
            <person name="Lobo-da-Cunha A."/>
            <person name="da Costa M.S."/>
            <person name="Egas C."/>
        </authorList>
    </citation>
    <scope>NUCLEOTIDE SEQUENCE [LARGE SCALE GENOMIC DNA]</scope>
    <source>
        <strain evidence="10">F2-233</strain>
    </source>
</reference>
<feature type="transmembrane region" description="Helical" evidence="6">
    <location>
        <begin position="119"/>
        <end position="137"/>
    </location>
</feature>
<dbReference type="NCBIfam" id="TIGR01974">
    <property type="entry name" value="NDH_I_L"/>
    <property type="match status" value="1"/>
</dbReference>
<dbReference type="InterPro" id="IPR001750">
    <property type="entry name" value="ND/Mrp_TM"/>
</dbReference>
<feature type="domain" description="NADH:quinone oxidoreductase/Mrp antiporter transmembrane" evidence="7">
    <location>
        <begin position="137"/>
        <end position="419"/>
    </location>
</feature>
<reference evidence="9 10" key="1">
    <citation type="submission" date="2018-07" db="EMBL/GenBank/DDBJ databases">
        <title>High-quality-draft genome sequence of Gaiella occulta.</title>
        <authorList>
            <person name="Severino R."/>
            <person name="Froufe H.J.C."/>
            <person name="Rainey F.A."/>
            <person name="Barroso C."/>
            <person name="Albuquerque L."/>
            <person name="Lobo-Da-Cunha A."/>
            <person name="Da Costa M.S."/>
            <person name="Egas C."/>
        </authorList>
    </citation>
    <scope>NUCLEOTIDE SEQUENCE [LARGE SCALE GENOMIC DNA]</scope>
    <source>
        <strain evidence="9 10">F2-233</strain>
    </source>
</reference>
<feature type="transmembrane region" description="Helical" evidence="6">
    <location>
        <begin position="510"/>
        <end position="530"/>
    </location>
</feature>
<feature type="transmembrane region" description="Helical" evidence="6">
    <location>
        <begin position="309"/>
        <end position="331"/>
    </location>
</feature>
<proteinExistence type="predicted"/>
<name>A0A7M2YVK6_9ACTN</name>
<feature type="transmembrane region" description="Helical" evidence="6">
    <location>
        <begin position="173"/>
        <end position="192"/>
    </location>
</feature>
<evidence type="ECO:0000256" key="4">
    <source>
        <dbReference type="ARBA" id="ARBA00023136"/>
    </source>
</evidence>
<dbReference type="GO" id="GO:0012505">
    <property type="term" value="C:endomembrane system"/>
    <property type="evidence" value="ECO:0007669"/>
    <property type="project" value="UniProtKB-SubCell"/>
</dbReference>
<feature type="transmembrane region" description="Helical" evidence="6">
    <location>
        <begin position="337"/>
        <end position="355"/>
    </location>
</feature>
<dbReference type="PRINTS" id="PR01434">
    <property type="entry name" value="NADHDHGNASE5"/>
</dbReference>
<feature type="transmembrane region" description="Helical" evidence="6">
    <location>
        <begin position="281"/>
        <end position="302"/>
    </location>
</feature>
<dbReference type="GO" id="GO:0015990">
    <property type="term" value="P:electron transport coupled proton transport"/>
    <property type="evidence" value="ECO:0007669"/>
    <property type="project" value="TreeGrafter"/>
</dbReference>
<feature type="transmembrane region" description="Helical" evidence="6">
    <location>
        <begin position="468"/>
        <end position="490"/>
    </location>
</feature>
<dbReference type="OrthoDB" id="9811798at2"/>
<feature type="domain" description="NADH-Ubiquinone oxidoreductase (complex I) chain 5 N-terminal" evidence="8">
    <location>
        <begin position="70"/>
        <end position="120"/>
    </location>
</feature>
<keyword evidence="4 6" id="KW-0472">Membrane</keyword>
<accession>A0A7M2YVK6</accession>
<feature type="transmembrane region" description="Helical" evidence="6">
    <location>
        <begin position="376"/>
        <end position="395"/>
    </location>
</feature>
<dbReference type="PANTHER" id="PTHR42829:SF2">
    <property type="entry name" value="NADH-UBIQUINONE OXIDOREDUCTASE CHAIN 5"/>
    <property type="match status" value="1"/>
</dbReference>
<dbReference type="Proteomes" id="UP000254134">
    <property type="component" value="Unassembled WGS sequence"/>
</dbReference>
<keyword evidence="3 6" id="KW-1133">Transmembrane helix</keyword>
<keyword evidence="2 5" id="KW-0812">Transmembrane</keyword>
<feature type="transmembrane region" description="Helical" evidence="6">
    <location>
        <begin position="212"/>
        <end position="230"/>
    </location>
</feature>
<sequence length="632" mass="66591">MIWGAWLCLFAPLGGAIAITVAGERISRTAAGWISTLSVFAGFAGALVSFVSTLGRDAADREQLSTAWSWLAAGDFRVGLQILVDPLALTMMLVVTGVGGLIVWYSIGYMHGEDEERRYFATMALFVFSMLMLVQGGNLLLLLVGWGLVGLASYLLIGFYHERPEAVAAAKKAFVMNAVGDAAMALGFFLLIAKVGSLDFGRVFEAAQGGGLSSTTLNLVALGLLAGAVAKSAQIPLHTWLPDAMEGPTPVSALIHAATMVTAGVYLIVRTHPVFEAAPGVQHLAAIIGAVTLLVAGFVALVQWDMKRVIAYSTMSQIGYMFLAAGVGAYGFAMFHLVTHAFFKALMFLAAGIVIHRLDGEQDIRKMGGLRRTMPFTWITFLVGTLALVGIPPLAGFWSKDAILSAALATGGALGWFLFAAGILGAFLTGMYALRLYLMVFEGEPAARDAHAGGHAAHGRGEGPRSMLIPVGALAALSAVGGLINVPGAWRTFEHWIGEVAVQLVEPSVAQDYGTSAVAVLVGVAGALVARRAFTQGRELVTMPGARTVLEHKLYFDELYDAVFARPAQIVADRLREDVETPVVQGSLTEIGAGTRAAAAGVARLQTGLLRTYALTIAASVVVLVVVFLAVR</sequence>
<feature type="transmembrane region" description="Helical" evidence="6">
    <location>
        <begin position="143"/>
        <end position="161"/>
    </location>
</feature>
<dbReference type="PANTHER" id="PTHR42829">
    <property type="entry name" value="NADH-UBIQUINONE OXIDOREDUCTASE CHAIN 5"/>
    <property type="match status" value="1"/>
</dbReference>
<dbReference type="EMBL" id="QQZY01000005">
    <property type="protein sequence ID" value="RDI74172.1"/>
    <property type="molecule type" value="Genomic_DNA"/>
</dbReference>
<feature type="transmembrane region" description="Helical" evidence="6">
    <location>
        <begin position="415"/>
        <end position="438"/>
    </location>
</feature>
<comment type="caution">
    <text evidence="9">The sequence shown here is derived from an EMBL/GenBank/DDBJ whole genome shotgun (WGS) entry which is preliminary data.</text>
</comment>
<feature type="transmembrane region" description="Helical" evidence="6">
    <location>
        <begin position="90"/>
        <end position="107"/>
    </location>
</feature>
<keyword evidence="10" id="KW-1185">Reference proteome</keyword>